<reference evidence="1" key="1">
    <citation type="submission" date="2022-07" db="EMBL/GenBank/DDBJ databases">
        <title>Phylogenomic reconstructions and comparative analyses of Kickxellomycotina fungi.</title>
        <authorList>
            <person name="Reynolds N.K."/>
            <person name="Stajich J.E."/>
            <person name="Barry K."/>
            <person name="Grigoriev I.V."/>
            <person name="Crous P."/>
            <person name="Smith M.E."/>
        </authorList>
    </citation>
    <scope>NUCLEOTIDE SEQUENCE</scope>
    <source>
        <strain evidence="1">NRRL 5244</strain>
    </source>
</reference>
<evidence type="ECO:0000313" key="1">
    <source>
        <dbReference type="EMBL" id="KAJ1942819.1"/>
    </source>
</evidence>
<keyword evidence="2" id="KW-1185">Reference proteome</keyword>
<sequence>MPNSTTSFTIPVNQRQHPSPAFSSTRSVHPSFRNLSQTSRYSCTTEKSWHTRFRAQCKDRLTKAREASFMANRHTLPKELSDQEMYEIIRQEWAKFKSEMERQSEFGELDEAELEAEIEAVARQEWVEQREVDEFEMYEEMMAEEMRMEEEEEALTEADLQYLIDMDIDADINMDETT</sequence>
<evidence type="ECO:0000313" key="2">
    <source>
        <dbReference type="Proteomes" id="UP001150603"/>
    </source>
</evidence>
<gene>
    <name evidence="1" type="ORF">FBU59_003088</name>
</gene>
<protein>
    <submittedName>
        <fullName evidence="1">Uncharacterized protein</fullName>
    </submittedName>
</protein>
<dbReference type="Proteomes" id="UP001150603">
    <property type="component" value="Unassembled WGS sequence"/>
</dbReference>
<accession>A0ACC1J9M8</accession>
<dbReference type="EMBL" id="JANBPW010001867">
    <property type="protein sequence ID" value="KAJ1942819.1"/>
    <property type="molecule type" value="Genomic_DNA"/>
</dbReference>
<organism evidence="1 2">
    <name type="scientific">Linderina macrospora</name>
    <dbReference type="NCBI Taxonomy" id="4868"/>
    <lineage>
        <taxon>Eukaryota</taxon>
        <taxon>Fungi</taxon>
        <taxon>Fungi incertae sedis</taxon>
        <taxon>Zoopagomycota</taxon>
        <taxon>Kickxellomycotina</taxon>
        <taxon>Kickxellomycetes</taxon>
        <taxon>Kickxellales</taxon>
        <taxon>Kickxellaceae</taxon>
        <taxon>Linderina</taxon>
    </lineage>
</organism>
<name>A0ACC1J9M8_9FUNG</name>
<comment type="caution">
    <text evidence="1">The sequence shown here is derived from an EMBL/GenBank/DDBJ whole genome shotgun (WGS) entry which is preliminary data.</text>
</comment>
<proteinExistence type="predicted"/>